<name>A0A2R5GGF1_9STRA</name>
<evidence type="ECO:0000259" key="2">
    <source>
        <dbReference type="Pfam" id="PF16669"/>
    </source>
</evidence>
<dbReference type="Gene3D" id="2.40.50.550">
    <property type="match status" value="1"/>
</dbReference>
<evidence type="ECO:0000256" key="1">
    <source>
        <dbReference type="SAM" id="MobiDB-lite"/>
    </source>
</evidence>
<organism evidence="3 4">
    <name type="scientific">Hondaea fermentalgiana</name>
    <dbReference type="NCBI Taxonomy" id="2315210"/>
    <lineage>
        <taxon>Eukaryota</taxon>
        <taxon>Sar</taxon>
        <taxon>Stramenopiles</taxon>
        <taxon>Bigyra</taxon>
        <taxon>Labyrinthulomycetes</taxon>
        <taxon>Thraustochytrida</taxon>
        <taxon>Thraustochytriidae</taxon>
        <taxon>Hondaea</taxon>
    </lineage>
</organism>
<dbReference type="InterPro" id="IPR019734">
    <property type="entry name" value="TPR_rpt"/>
</dbReference>
<gene>
    <name evidence="3" type="ORF">FCC1311_056402</name>
</gene>
<dbReference type="OrthoDB" id="423589at2759"/>
<dbReference type="SUPFAM" id="SSF81901">
    <property type="entry name" value="HCP-like"/>
    <property type="match status" value="1"/>
</dbReference>
<dbReference type="Pfam" id="PF16669">
    <property type="entry name" value="TTC5_OB"/>
    <property type="match status" value="1"/>
</dbReference>
<keyword evidence="4" id="KW-1185">Reference proteome</keyword>
<feature type="region of interest" description="Disordered" evidence="1">
    <location>
        <begin position="1"/>
        <end position="92"/>
    </location>
</feature>
<proteinExistence type="predicted"/>
<feature type="compositionally biased region" description="Basic and acidic residues" evidence="1">
    <location>
        <begin position="29"/>
        <end position="43"/>
    </location>
</feature>
<dbReference type="AlphaFoldDB" id="A0A2R5GGF1"/>
<dbReference type="EMBL" id="BEYU01000057">
    <property type="protein sequence ID" value="GBG29419.1"/>
    <property type="molecule type" value="Genomic_DNA"/>
</dbReference>
<dbReference type="InterPro" id="IPR032076">
    <property type="entry name" value="TTC5_OB"/>
</dbReference>
<dbReference type="InterPro" id="IPR011990">
    <property type="entry name" value="TPR-like_helical_dom_sf"/>
</dbReference>
<dbReference type="Proteomes" id="UP000241890">
    <property type="component" value="Unassembled WGS sequence"/>
</dbReference>
<feature type="domain" description="Tetratricopeptide repeat protein 5 OB fold" evidence="2">
    <location>
        <begin position="356"/>
        <end position="463"/>
    </location>
</feature>
<dbReference type="InParanoid" id="A0A2R5GGF1"/>
<feature type="compositionally biased region" description="Basic and acidic residues" evidence="1">
    <location>
        <begin position="82"/>
        <end position="91"/>
    </location>
</feature>
<comment type="caution">
    <text evidence="3">The sequence shown here is derived from an EMBL/GenBank/DDBJ whole genome shotgun (WGS) entry which is preliminary data.</text>
</comment>
<sequence>MEGTLASKNDRVSHLASPAEKTGLTKQGVAREEDNDNEQKRCAQDQLDDAETMILKADALTAKPVPSSPAPETGPETPPGKPDAKADEGNSKESLLTKAEALLLSAASDAAGNSAQEPRVNKARRLFLEARIRALRGEQGSSELLSRAVKLNPRNADAWNHLAEALWRDGNLKEARDCLLSSLEQGPEKATLRNYSMLLRKLDGTAKEKADNMTESLARAKAAVALDVGDAESWYVLGNTYMAYFFALSHDLRNLEAALKAYRRSEDLGSGAANPDLYYNRAQVFTFLENFPSAVSDYERAHTLDGTLGAASRARALRDRVKSLALAVERKGRIKPKRLVALQGQLARSSSPDDALCLSDLKAEQNADSKLEIMILSNASVPGSPPATFIALDRNGHVFAVSVFHLDDTAQTRLAGSRERIVLCNPLFRTVELDGVSYPSVQIQHPAQVLLNGIALESSFAHATLATSTI</sequence>
<dbReference type="Gene3D" id="1.25.40.10">
    <property type="entry name" value="Tetratricopeptide repeat domain"/>
    <property type="match status" value="1"/>
</dbReference>
<evidence type="ECO:0000313" key="3">
    <source>
        <dbReference type="EMBL" id="GBG29419.1"/>
    </source>
</evidence>
<evidence type="ECO:0000313" key="4">
    <source>
        <dbReference type="Proteomes" id="UP000241890"/>
    </source>
</evidence>
<reference evidence="3 4" key="1">
    <citation type="submission" date="2017-12" db="EMBL/GenBank/DDBJ databases">
        <title>Sequencing, de novo assembly and annotation of complete genome of a new Thraustochytrid species, strain FCC1311.</title>
        <authorList>
            <person name="Sedici K."/>
            <person name="Godart F."/>
            <person name="Aiese Cigliano R."/>
            <person name="Sanseverino W."/>
            <person name="Barakat M."/>
            <person name="Ortet P."/>
            <person name="Marechal E."/>
            <person name="Cagnac O."/>
            <person name="Amato A."/>
        </authorList>
    </citation>
    <scope>NUCLEOTIDE SEQUENCE [LARGE SCALE GENOMIC DNA]</scope>
</reference>
<dbReference type="InterPro" id="IPR038645">
    <property type="entry name" value="TTC5_OB_sf"/>
</dbReference>
<dbReference type="SMART" id="SM00028">
    <property type="entry name" value="TPR"/>
    <property type="match status" value="3"/>
</dbReference>
<dbReference type="Pfam" id="PF13432">
    <property type="entry name" value="TPR_16"/>
    <property type="match status" value="1"/>
</dbReference>
<accession>A0A2R5GGF1</accession>
<protein>
    <submittedName>
        <fullName evidence="3">Tetratricopeptide repeat protein 5</fullName>
    </submittedName>
</protein>